<gene>
    <name evidence="3" type="ORF">F7R14_05665</name>
    <name evidence="4" type="ORF">SAMN04490191_4070</name>
</gene>
<keyword evidence="1" id="KW-0560">Oxidoreductase</keyword>
<keyword evidence="5" id="KW-1185">Reference proteome</keyword>
<dbReference type="PRINTS" id="PR00420">
    <property type="entry name" value="RNGMNOXGNASE"/>
</dbReference>
<dbReference type="EMBL" id="VZPO01000002">
    <property type="protein sequence ID" value="KAB0507337.1"/>
    <property type="molecule type" value="Genomic_DNA"/>
</dbReference>
<dbReference type="InterPro" id="IPR050816">
    <property type="entry name" value="Flavin-dep_Halogenase_NPB"/>
</dbReference>
<protein>
    <submittedName>
        <fullName evidence="4">Dehydrogenase (Flavoprotein)</fullName>
    </submittedName>
    <submittedName>
        <fullName evidence="3">FAD-dependent oxidoreductase</fullName>
    </submittedName>
</protein>
<dbReference type="Gene3D" id="3.50.50.60">
    <property type="entry name" value="FAD/NAD(P)-binding domain"/>
    <property type="match status" value="1"/>
</dbReference>
<reference evidence="5" key="2">
    <citation type="submission" date="2016-10" db="EMBL/GenBank/DDBJ databases">
        <authorList>
            <person name="Varghese N."/>
            <person name="Submissions S."/>
        </authorList>
    </citation>
    <scope>NUCLEOTIDE SEQUENCE [LARGE SCALE GENOMIC DNA]</scope>
    <source>
        <strain evidence="5">BS3782</strain>
    </source>
</reference>
<evidence type="ECO:0000313" key="6">
    <source>
        <dbReference type="Proteomes" id="UP000434925"/>
    </source>
</evidence>
<evidence type="ECO:0000259" key="2">
    <source>
        <dbReference type="Pfam" id="PF01494"/>
    </source>
</evidence>
<proteinExistence type="predicted"/>
<dbReference type="GO" id="GO:0016491">
    <property type="term" value="F:oxidoreductase activity"/>
    <property type="evidence" value="ECO:0007669"/>
    <property type="project" value="UniProtKB-KW"/>
</dbReference>
<feature type="domain" description="FAD-binding" evidence="2">
    <location>
        <begin position="4"/>
        <end position="293"/>
    </location>
</feature>
<dbReference type="AlphaFoldDB" id="A0A1H1ZNW6"/>
<dbReference type="PANTHER" id="PTHR43747:SF5">
    <property type="entry name" value="FAD-BINDING DOMAIN-CONTAINING PROTEIN"/>
    <property type="match status" value="1"/>
</dbReference>
<dbReference type="EMBL" id="LT629746">
    <property type="protein sequence ID" value="SDT35370.1"/>
    <property type="molecule type" value="Genomic_DNA"/>
</dbReference>
<dbReference type="Proteomes" id="UP000434925">
    <property type="component" value="Unassembled WGS sequence"/>
</dbReference>
<evidence type="ECO:0000313" key="4">
    <source>
        <dbReference type="EMBL" id="SDT35370.1"/>
    </source>
</evidence>
<reference evidence="3 6" key="3">
    <citation type="submission" date="2019-09" db="EMBL/GenBank/DDBJ databases">
        <title>Draft genome sequences of 48 bacterial type strains from the CCUG.</title>
        <authorList>
            <person name="Tunovic T."/>
            <person name="Pineiro-Iglesias B."/>
            <person name="Unosson C."/>
            <person name="Inganas E."/>
            <person name="Ohlen M."/>
            <person name="Cardew S."/>
            <person name="Jensie-Markopoulos S."/>
            <person name="Salva-Serra F."/>
            <person name="Jaen-Luchoro D."/>
            <person name="Karlsson R."/>
            <person name="Svensson-Stadler L."/>
            <person name="Chun J."/>
            <person name="Moore E."/>
        </authorList>
    </citation>
    <scope>NUCLEOTIDE SEQUENCE [LARGE SCALE GENOMIC DNA]</scope>
    <source>
        <strain evidence="3 6">CCUG 51522</strain>
    </source>
</reference>
<dbReference type="InterPro" id="IPR036188">
    <property type="entry name" value="FAD/NAD-bd_sf"/>
</dbReference>
<dbReference type="Proteomes" id="UP000182814">
    <property type="component" value="Chromosome I"/>
</dbReference>
<reference evidence="4" key="1">
    <citation type="submission" date="2016-10" db="EMBL/GenBank/DDBJ databases">
        <authorList>
            <person name="de Groot N.N."/>
        </authorList>
    </citation>
    <scope>NUCLEOTIDE SEQUENCE [LARGE SCALE GENOMIC DNA]</scope>
    <source>
        <strain evidence="4">BS3782</strain>
    </source>
</reference>
<dbReference type="Pfam" id="PF01494">
    <property type="entry name" value="FAD_binding_3"/>
    <property type="match status" value="1"/>
</dbReference>
<name>A0A1H1ZNW6_9PSED</name>
<sequence length="360" mass="39793">MSKHDVVIVGAGPAGSAAAIFCAQHGLRVALLEQSAVCRDRPGETLPPGIEPLLQQLGIAHEILQGSFIRHTGNWVQWGTERHFNAFGGEPDNPWRGFQIPRRLFDSLLLSQAQASGVSVVRPCRAKKVIRKDDSVIGVETDKGVFPCSYMIDASGGNGWLARQLALERLAFSPRLLAMYGYARGTSAVCDETPHIIADKDGWYWIAQIGADSYTWTRLNFDSRQPTNRQPPSAFEHLHDFSKIRGVDVTWRACRHCAGAGYFMVGDAASVIDPGASHGVLKAIMSGMMAAHAVVNLLDHPAHHRTIQQQYRHWLNSWFVRDMEKMRELYAAHQAPPRWLAVSHGPALIIQIDTCSAYGI</sequence>
<dbReference type="SUPFAM" id="SSF51905">
    <property type="entry name" value="FAD/NAD(P)-binding domain"/>
    <property type="match status" value="1"/>
</dbReference>
<dbReference type="GO" id="GO:0071949">
    <property type="term" value="F:FAD binding"/>
    <property type="evidence" value="ECO:0007669"/>
    <property type="project" value="InterPro"/>
</dbReference>
<organism evidence="4 5">
    <name type="scientific">Pseudomonas lini</name>
    <dbReference type="NCBI Taxonomy" id="163011"/>
    <lineage>
        <taxon>Bacteria</taxon>
        <taxon>Pseudomonadati</taxon>
        <taxon>Pseudomonadota</taxon>
        <taxon>Gammaproteobacteria</taxon>
        <taxon>Pseudomonadales</taxon>
        <taxon>Pseudomonadaceae</taxon>
        <taxon>Pseudomonas</taxon>
    </lineage>
</organism>
<accession>A0A1H1ZNW6</accession>
<evidence type="ECO:0000313" key="3">
    <source>
        <dbReference type="EMBL" id="KAB0507337.1"/>
    </source>
</evidence>
<dbReference type="InterPro" id="IPR002938">
    <property type="entry name" value="FAD-bd"/>
</dbReference>
<evidence type="ECO:0000256" key="1">
    <source>
        <dbReference type="ARBA" id="ARBA00023002"/>
    </source>
</evidence>
<dbReference type="PANTHER" id="PTHR43747">
    <property type="entry name" value="FAD-BINDING PROTEIN"/>
    <property type="match status" value="1"/>
</dbReference>
<dbReference type="Gene3D" id="3.30.9.100">
    <property type="match status" value="1"/>
</dbReference>
<evidence type="ECO:0000313" key="5">
    <source>
        <dbReference type="Proteomes" id="UP000182814"/>
    </source>
</evidence>